<keyword evidence="8 9" id="KW-0472">Membrane</keyword>
<gene>
    <name evidence="12" type="ORF">DM484_20810</name>
</gene>
<proteinExistence type="inferred from homology"/>
<dbReference type="GO" id="GO:0005886">
    <property type="term" value="C:plasma membrane"/>
    <property type="evidence" value="ECO:0007669"/>
    <property type="project" value="TreeGrafter"/>
</dbReference>
<evidence type="ECO:0000259" key="11">
    <source>
        <dbReference type="Pfam" id="PF16916"/>
    </source>
</evidence>
<dbReference type="InterPro" id="IPR058533">
    <property type="entry name" value="Cation_efflux_TM"/>
</dbReference>
<feature type="transmembrane region" description="Helical" evidence="9">
    <location>
        <begin position="20"/>
        <end position="40"/>
    </location>
</feature>
<keyword evidence="5" id="KW-0862">Zinc</keyword>
<feature type="transmembrane region" description="Helical" evidence="9">
    <location>
        <begin position="87"/>
        <end position="110"/>
    </location>
</feature>
<keyword evidence="4 9" id="KW-0812">Transmembrane</keyword>
<dbReference type="InterPro" id="IPR027470">
    <property type="entry name" value="Cation_efflux_CTD"/>
</dbReference>
<evidence type="ECO:0000259" key="10">
    <source>
        <dbReference type="Pfam" id="PF01545"/>
    </source>
</evidence>
<evidence type="ECO:0000256" key="8">
    <source>
        <dbReference type="ARBA" id="ARBA00023136"/>
    </source>
</evidence>
<dbReference type="Pfam" id="PF01545">
    <property type="entry name" value="Cation_efflux"/>
    <property type="match status" value="1"/>
</dbReference>
<comment type="caution">
    <text evidence="12">The sequence shown here is derived from an EMBL/GenBank/DDBJ whole genome shotgun (WGS) entry which is preliminary data.</text>
</comment>
<name>A0A2W4SVD5_9GAMM</name>
<dbReference type="Proteomes" id="UP000249396">
    <property type="component" value="Unassembled WGS sequence"/>
</dbReference>
<keyword evidence="6 9" id="KW-1133">Transmembrane helix</keyword>
<evidence type="ECO:0000256" key="1">
    <source>
        <dbReference type="ARBA" id="ARBA00004141"/>
    </source>
</evidence>
<evidence type="ECO:0000256" key="9">
    <source>
        <dbReference type="SAM" id="Phobius"/>
    </source>
</evidence>
<dbReference type="Pfam" id="PF16916">
    <property type="entry name" value="ZT_dimer"/>
    <property type="match status" value="1"/>
</dbReference>
<evidence type="ECO:0000313" key="13">
    <source>
        <dbReference type="Proteomes" id="UP000249396"/>
    </source>
</evidence>
<dbReference type="SUPFAM" id="SSF161111">
    <property type="entry name" value="Cation efflux protein transmembrane domain-like"/>
    <property type="match status" value="1"/>
</dbReference>
<keyword evidence="5" id="KW-0864">Zinc transport</keyword>
<dbReference type="InterPro" id="IPR002524">
    <property type="entry name" value="Cation_efflux"/>
</dbReference>
<evidence type="ECO:0000256" key="2">
    <source>
        <dbReference type="ARBA" id="ARBA00008873"/>
    </source>
</evidence>
<dbReference type="AlphaFoldDB" id="A0A2W4SVD5"/>
<dbReference type="InterPro" id="IPR036837">
    <property type="entry name" value="Cation_efflux_CTD_sf"/>
</dbReference>
<feature type="domain" description="Cation efflux protein cytoplasmic" evidence="11">
    <location>
        <begin position="215"/>
        <end position="290"/>
    </location>
</feature>
<dbReference type="EMBL" id="QJPH01000417">
    <property type="protein sequence ID" value="PZN74627.1"/>
    <property type="molecule type" value="Genomic_DNA"/>
</dbReference>
<feature type="transmembrane region" description="Helical" evidence="9">
    <location>
        <begin position="122"/>
        <end position="142"/>
    </location>
</feature>
<evidence type="ECO:0000256" key="3">
    <source>
        <dbReference type="ARBA" id="ARBA00022448"/>
    </source>
</evidence>
<dbReference type="PANTHER" id="PTHR11562:SF17">
    <property type="entry name" value="RE54080P-RELATED"/>
    <property type="match status" value="1"/>
</dbReference>
<reference evidence="12 13" key="1">
    <citation type="journal article" date="2018" name="Aquat. Microb. Ecol.">
        <title>Gammaproteobacterial methanotrophs dominate.</title>
        <authorList>
            <person name="Rissanen A.J."/>
            <person name="Saarenheimo J."/>
            <person name="Tiirola M."/>
            <person name="Peura S."/>
            <person name="Aalto S.L."/>
            <person name="Karvinen A."/>
            <person name="Nykanen H."/>
        </authorList>
    </citation>
    <scope>NUCLEOTIDE SEQUENCE [LARGE SCALE GENOMIC DNA]</scope>
    <source>
        <strain evidence="12">AMbin10</strain>
    </source>
</reference>
<comment type="similarity">
    <text evidence="2">Belongs to the cation diffusion facilitator (CDF) transporter (TC 2.A.4) family. SLC30A subfamily.</text>
</comment>
<keyword evidence="7" id="KW-0406">Ion transport</keyword>
<organism evidence="12 13">
    <name type="scientific">Candidatus Methylumidiphilus alinenensis</name>
    <dbReference type="NCBI Taxonomy" id="2202197"/>
    <lineage>
        <taxon>Bacteria</taxon>
        <taxon>Pseudomonadati</taxon>
        <taxon>Pseudomonadota</taxon>
        <taxon>Gammaproteobacteria</taxon>
        <taxon>Methylococcales</taxon>
        <taxon>Candidatus Methylumidiphilus</taxon>
    </lineage>
</organism>
<evidence type="ECO:0000256" key="5">
    <source>
        <dbReference type="ARBA" id="ARBA00022906"/>
    </source>
</evidence>
<protein>
    <submittedName>
        <fullName evidence="12">Cation transporter</fullName>
    </submittedName>
</protein>
<feature type="transmembrane region" description="Helical" evidence="9">
    <location>
        <begin position="190"/>
        <end position="211"/>
    </location>
</feature>
<evidence type="ECO:0000256" key="6">
    <source>
        <dbReference type="ARBA" id="ARBA00022989"/>
    </source>
</evidence>
<evidence type="ECO:0000313" key="12">
    <source>
        <dbReference type="EMBL" id="PZN74627.1"/>
    </source>
</evidence>
<comment type="subcellular location">
    <subcellularLocation>
        <location evidence="1">Membrane</location>
        <topology evidence="1">Multi-pass membrane protein</topology>
    </subcellularLocation>
</comment>
<accession>A0A2W4SVD5</accession>
<feature type="domain" description="Cation efflux protein transmembrane" evidence="10">
    <location>
        <begin position="22"/>
        <end position="211"/>
    </location>
</feature>
<keyword evidence="3" id="KW-0813">Transport</keyword>
<sequence length="304" mass="33113">MSHSHAGHHHGKHDNTGFRLALAGVLTLGFVCFEVVAGLYANSLALLTDAAHNLTDVLALGLSWYAHRLSSRPANANKTFGYHRVGILVALLNSTTLVIIAFGIFHEAWGRFSAPPVVDSDVLISVGSAALFVNLFTAWLVSHGSKNDLNLHSTFLHLLGDVFSTLGAIAAGVVIWLTGKYWLDPAASSLIALLILWNAWNILGETLTILLESTPADIDMSKMVEDFLQVEGVLGVHDLHVWSLSRSLRMLSAHVQVLDIPISQASLIQTQIKDVINKEYGIEHCTLQMECEGCDNGRLYCEKV</sequence>
<dbReference type="InterPro" id="IPR050681">
    <property type="entry name" value="CDF/SLC30A"/>
</dbReference>
<dbReference type="Gene3D" id="1.20.1510.10">
    <property type="entry name" value="Cation efflux protein transmembrane domain"/>
    <property type="match status" value="1"/>
</dbReference>
<dbReference type="NCBIfam" id="TIGR01297">
    <property type="entry name" value="CDF"/>
    <property type="match status" value="1"/>
</dbReference>
<evidence type="ECO:0000256" key="4">
    <source>
        <dbReference type="ARBA" id="ARBA00022692"/>
    </source>
</evidence>
<evidence type="ECO:0000256" key="7">
    <source>
        <dbReference type="ARBA" id="ARBA00023065"/>
    </source>
</evidence>
<feature type="transmembrane region" description="Helical" evidence="9">
    <location>
        <begin position="154"/>
        <end position="178"/>
    </location>
</feature>
<dbReference type="PANTHER" id="PTHR11562">
    <property type="entry name" value="CATION EFFLUX PROTEIN/ ZINC TRANSPORTER"/>
    <property type="match status" value="1"/>
</dbReference>
<dbReference type="InterPro" id="IPR027469">
    <property type="entry name" value="Cation_efflux_TMD_sf"/>
</dbReference>
<dbReference type="GO" id="GO:0005385">
    <property type="term" value="F:zinc ion transmembrane transporter activity"/>
    <property type="evidence" value="ECO:0007669"/>
    <property type="project" value="TreeGrafter"/>
</dbReference>
<dbReference type="SUPFAM" id="SSF160240">
    <property type="entry name" value="Cation efflux protein cytoplasmic domain-like"/>
    <property type="match status" value="1"/>
</dbReference>